<dbReference type="InterPro" id="IPR000276">
    <property type="entry name" value="GPCR_Rhodpsn"/>
</dbReference>
<evidence type="ECO:0000256" key="4">
    <source>
        <dbReference type="ARBA" id="ARBA00022692"/>
    </source>
</evidence>
<feature type="transmembrane region" description="Helical" evidence="14">
    <location>
        <begin position="135"/>
        <end position="155"/>
    </location>
</feature>
<evidence type="ECO:0000256" key="10">
    <source>
        <dbReference type="ARBA" id="ARBA00023170"/>
    </source>
</evidence>
<dbReference type="GO" id="GO:0004930">
    <property type="term" value="F:G protein-coupled receptor activity"/>
    <property type="evidence" value="ECO:0007669"/>
    <property type="project" value="UniProtKB-KW"/>
</dbReference>
<keyword evidence="3 14" id="KW-0716">Sensory transduction</keyword>
<evidence type="ECO:0000313" key="16">
    <source>
        <dbReference type="Ensembl" id="ENSOMEP00000015668.1"/>
    </source>
</evidence>
<dbReference type="PANTHER" id="PTHR26451">
    <property type="entry name" value="G_PROTEIN_RECEP_F1_2 DOMAIN-CONTAINING PROTEIN"/>
    <property type="match status" value="1"/>
</dbReference>
<feature type="transmembrane region" description="Helical" evidence="14">
    <location>
        <begin position="20"/>
        <end position="45"/>
    </location>
</feature>
<comment type="similarity">
    <text evidence="13">Belongs to the G-protein coupled receptor 1 family.</text>
</comment>
<organism evidence="16 17">
    <name type="scientific">Oryzias melastigma</name>
    <name type="common">Marine medaka</name>
    <dbReference type="NCBI Taxonomy" id="30732"/>
    <lineage>
        <taxon>Eukaryota</taxon>
        <taxon>Metazoa</taxon>
        <taxon>Chordata</taxon>
        <taxon>Craniata</taxon>
        <taxon>Vertebrata</taxon>
        <taxon>Euteleostomi</taxon>
        <taxon>Actinopterygii</taxon>
        <taxon>Neopterygii</taxon>
        <taxon>Teleostei</taxon>
        <taxon>Neoteleostei</taxon>
        <taxon>Acanthomorphata</taxon>
        <taxon>Ovalentaria</taxon>
        <taxon>Atherinomorphae</taxon>
        <taxon>Beloniformes</taxon>
        <taxon>Adrianichthyidae</taxon>
        <taxon>Oryziinae</taxon>
        <taxon>Oryzias</taxon>
    </lineage>
</organism>
<evidence type="ECO:0000256" key="2">
    <source>
        <dbReference type="ARBA" id="ARBA00022475"/>
    </source>
</evidence>
<dbReference type="InterPro" id="IPR017452">
    <property type="entry name" value="GPCR_Rhodpsn_7TM"/>
</dbReference>
<evidence type="ECO:0000256" key="14">
    <source>
        <dbReference type="RuleBase" id="RU363047"/>
    </source>
</evidence>
<dbReference type="Gene3D" id="1.20.1070.10">
    <property type="entry name" value="Rhodopsin 7-helix transmembrane proteins"/>
    <property type="match status" value="1"/>
</dbReference>
<dbReference type="PANTHER" id="PTHR26451:SF847">
    <property type="entry name" value="ODORANT RECEPTOR-RELATED"/>
    <property type="match status" value="1"/>
</dbReference>
<sequence length="307" mass="35002">MNVTYVSLDGFVEIEKLKYFYFFMMLTVYILIVCSNCTIVSLIVIHKNLHEPMYIFIAALLINSVLFSTNIYPKLLSDFLSNEQMISYQVCLLQILFFYSFGGSEFLLLAAMSYDRYVSICKPLQYTILMKKIKVGIFVGMAWIVPFCHLIVPVIKNTKKELCSFSLKGIFCNNSLNYLFCAGSGEQVIIGLVIMVNVAIVPVLFIIFTYAKILIVASKSCGKVKRKAAQTCLPHLLVLINYSCLAIYDVIIVRLESNFSKTARFIMTLQLIMYNPLCNPVIYGLKMTEIYKHLKKLFCNSRCICSS</sequence>
<keyword evidence="8 14" id="KW-0472">Membrane</keyword>
<evidence type="ECO:0000256" key="1">
    <source>
        <dbReference type="ARBA" id="ARBA00004651"/>
    </source>
</evidence>
<evidence type="ECO:0000256" key="8">
    <source>
        <dbReference type="ARBA" id="ARBA00023136"/>
    </source>
</evidence>
<feature type="transmembrane region" description="Helical" evidence="14">
    <location>
        <begin position="232"/>
        <end position="253"/>
    </location>
</feature>
<dbReference type="PROSITE" id="PS00237">
    <property type="entry name" value="G_PROTEIN_RECEP_F1_1"/>
    <property type="match status" value="1"/>
</dbReference>
<feature type="transmembrane region" description="Helical" evidence="14">
    <location>
        <begin position="52"/>
        <end position="72"/>
    </location>
</feature>
<dbReference type="PRINTS" id="PR00237">
    <property type="entry name" value="GPCRRHODOPSN"/>
</dbReference>
<dbReference type="SUPFAM" id="SSF81321">
    <property type="entry name" value="Family A G protein-coupled receptor-like"/>
    <property type="match status" value="1"/>
</dbReference>
<dbReference type="GO" id="GO:0005549">
    <property type="term" value="F:odorant binding"/>
    <property type="evidence" value="ECO:0007669"/>
    <property type="project" value="TreeGrafter"/>
</dbReference>
<feature type="domain" description="G-protein coupled receptors family 1 profile" evidence="15">
    <location>
        <begin position="35"/>
        <end position="283"/>
    </location>
</feature>
<evidence type="ECO:0000256" key="11">
    <source>
        <dbReference type="ARBA" id="ARBA00023180"/>
    </source>
</evidence>
<dbReference type="GeneTree" id="ENSGT01030000234640"/>
<dbReference type="FunFam" id="1.20.1070.10:FF:000024">
    <property type="entry name" value="Olfactory receptor"/>
    <property type="match status" value="1"/>
</dbReference>
<evidence type="ECO:0000256" key="3">
    <source>
        <dbReference type="ARBA" id="ARBA00022606"/>
    </source>
</evidence>
<keyword evidence="7 13" id="KW-0297">G-protein coupled receptor</keyword>
<accession>A0A3B3CED2</accession>
<evidence type="ECO:0000256" key="13">
    <source>
        <dbReference type="RuleBase" id="RU000688"/>
    </source>
</evidence>
<dbReference type="PROSITE" id="PS50262">
    <property type="entry name" value="G_PROTEIN_RECEP_F1_2"/>
    <property type="match status" value="1"/>
</dbReference>
<dbReference type="PRINTS" id="PR00245">
    <property type="entry name" value="OLFACTORYR"/>
</dbReference>
<name>A0A3B3CED2_ORYME</name>
<keyword evidence="12 13" id="KW-0807">Transducer</keyword>
<dbReference type="GO" id="GO:0005886">
    <property type="term" value="C:plasma membrane"/>
    <property type="evidence" value="ECO:0007669"/>
    <property type="project" value="UniProtKB-SubCell"/>
</dbReference>
<dbReference type="PaxDb" id="30732-ENSOMEP00000015668"/>
<keyword evidence="9" id="KW-1015">Disulfide bond</keyword>
<keyword evidence="11" id="KW-0325">Glycoprotein</keyword>
<dbReference type="OMA" id="IIIIAYQ"/>
<feature type="transmembrane region" description="Helical" evidence="14">
    <location>
        <begin position="92"/>
        <end position="114"/>
    </location>
</feature>
<reference evidence="16" key="1">
    <citation type="submission" date="2025-08" db="UniProtKB">
        <authorList>
            <consortium name="Ensembl"/>
        </authorList>
    </citation>
    <scope>IDENTIFICATION</scope>
</reference>
<evidence type="ECO:0000256" key="5">
    <source>
        <dbReference type="ARBA" id="ARBA00022725"/>
    </source>
</evidence>
<keyword evidence="6 14" id="KW-1133">Transmembrane helix</keyword>
<dbReference type="Proteomes" id="UP000261560">
    <property type="component" value="Unplaced"/>
</dbReference>
<dbReference type="InterPro" id="IPR052921">
    <property type="entry name" value="GPCR1_Superfamily_Member"/>
</dbReference>
<feature type="transmembrane region" description="Helical" evidence="14">
    <location>
        <begin position="265"/>
        <end position="285"/>
    </location>
</feature>
<feature type="transmembrane region" description="Helical" evidence="14">
    <location>
        <begin position="188"/>
        <end position="211"/>
    </location>
</feature>
<evidence type="ECO:0000259" key="15">
    <source>
        <dbReference type="PROSITE" id="PS50262"/>
    </source>
</evidence>
<keyword evidence="5 14" id="KW-0552">Olfaction</keyword>
<evidence type="ECO:0000256" key="6">
    <source>
        <dbReference type="ARBA" id="ARBA00022989"/>
    </source>
</evidence>
<comment type="subcellular location">
    <subcellularLocation>
        <location evidence="1 14">Cell membrane</location>
        <topology evidence="1 14">Multi-pass membrane protein</topology>
    </subcellularLocation>
</comment>
<dbReference type="Pfam" id="PF13853">
    <property type="entry name" value="7tm_4"/>
    <property type="match status" value="1"/>
</dbReference>
<keyword evidence="4 13" id="KW-0812">Transmembrane</keyword>
<protein>
    <recommendedName>
        <fullName evidence="14">Olfactory receptor</fullName>
    </recommendedName>
</protein>
<reference evidence="16" key="2">
    <citation type="submission" date="2025-09" db="UniProtKB">
        <authorList>
            <consortium name="Ensembl"/>
        </authorList>
    </citation>
    <scope>IDENTIFICATION</scope>
</reference>
<evidence type="ECO:0000256" key="12">
    <source>
        <dbReference type="ARBA" id="ARBA00023224"/>
    </source>
</evidence>
<dbReference type="Ensembl" id="ENSOMET00000023909.1">
    <property type="protein sequence ID" value="ENSOMEP00000015668.1"/>
    <property type="gene ID" value="ENSOMEG00000017276.1"/>
</dbReference>
<proteinExistence type="inferred from homology"/>
<dbReference type="STRING" id="30732.ENSOMEP00000015668"/>
<evidence type="ECO:0000256" key="9">
    <source>
        <dbReference type="ARBA" id="ARBA00023157"/>
    </source>
</evidence>
<keyword evidence="17" id="KW-1185">Reference proteome</keyword>
<keyword evidence="2 14" id="KW-1003">Cell membrane</keyword>
<dbReference type="AlphaFoldDB" id="A0A3B3CED2"/>
<dbReference type="GO" id="GO:0004984">
    <property type="term" value="F:olfactory receptor activity"/>
    <property type="evidence" value="ECO:0007669"/>
    <property type="project" value="InterPro"/>
</dbReference>
<evidence type="ECO:0000313" key="17">
    <source>
        <dbReference type="Proteomes" id="UP000261560"/>
    </source>
</evidence>
<keyword evidence="10 13" id="KW-0675">Receptor</keyword>
<dbReference type="InterPro" id="IPR000725">
    <property type="entry name" value="Olfact_rcpt"/>
</dbReference>
<evidence type="ECO:0000256" key="7">
    <source>
        <dbReference type="ARBA" id="ARBA00023040"/>
    </source>
</evidence>